<dbReference type="SUPFAM" id="SSF53474">
    <property type="entry name" value="alpha/beta-Hydrolases"/>
    <property type="match status" value="1"/>
</dbReference>
<reference evidence="1 2" key="1">
    <citation type="submission" date="2019-07" db="EMBL/GenBank/DDBJ databases">
        <title>Whole genome shotgun sequence of Cellulomonas terrae NBRC 100819.</title>
        <authorList>
            <person name="Hosoyama A."/>
            <person name="Uohara A."/>
            <person name="Ohji S."/>
            <person name="Ichikawa N."/>
        </authorList>
    </citation>
    <scope>NUCLEOTIDE SEQUENCE [LARGE SCALE GENOMIC DNA]</scope>
    <source>
        <strain evidence="1 2">NBRC 100819</strain>
    </source>
</reference>
<name>A0A511JHN3_9CELL</name>
<accession>A0A511JHN3</accession>
<proteinExistence type="predicted"/>
<sequence>MVDSPVPPPASCPIGWQPQALAPVFWGVRSLGPADGAPVDLRIFFPSLDGAVESAPLLEGCGRYPLVLLAHGHCPQDADHYLRWFLVPAMLARSGYVVVVPRLAGIEGGNNPSVPEHPDEATLDAVLTWARTGWEHAEVLLPPPATGVIGHSFGAMLGARFCVGREVGGFVGLSGGWQDWFGGEPFPLPLLDLPTLLMWGLGFDLFSQLTEAQWQAVRRPRHRVVFDEGEHWDYLSAQLDLPCRPGGGACPQVASATADLVTMFFARYLPPELATNLAVDVPSSLVPPELDLTPEQEFFAGGFLGGFHRLGTDPRCGVTVSSDSERLLANRRTRETHSLDHPCVWVARIAARNRWPVGARPAGYHWCDVCFPSRADG</sequence>
<dbReference type="OrthoDB" id="9814760at2"/>
<dbReference type="Gene3D" id="3.40.50.1820">
    <property type="entry name" value="alpha/beta hydrolase"/>
    <property type="match status" value="1"/>
</dbReference>
<dbReference type="EMBL" id="BJWH01000003">
    <property type="protein sequence ID" value="GEL97484.1"/>
    <property type="molecule type" value="Genomic_DNA"/>
</dbReference>
<keyword evidence="2" id="KW-1185">Reference proteome</keyword>
<organism evidence="1 2">
    <name type="scientific">Cellulomonas terrae</name>
    <dbReference type="NCBI Taxonomy" id="311234"/>
    <lineage>
        <taxon>Bacteria</taxon>
        <taxon>Bacillati</taxon>
        <taxon>Actinomycetota</taxon>
        <taxon>Actinomycetes</taxon>
        <taxon>Micrococcales</taxon>
        <taxon>Cellulomonadaceae</taxon>
        <taxon>Cellulomonas</taxon>
    </lineage>
</organism>
<protein>
    <submittedName>
        <fullName evidence="1">Uncharacterized protein</fullName>
    </submittedName>
</protein>
<evidence type="ECO:0000313" key="2">
    <source>
        <dbReference type="Proteomes" id="UP000321049"/>
    </source>
</evidence>
<evidence type="ECO:0000313" key="1">
    <source>
        <dbReference type="EMBL" id="GEL97484.1"/>
    </source>
</evidence>
<dbReference type="Proteomes" id="UP000321049">
    <property type="component" value="Unassembled WGS sequence"/>
</dbReference>
<dbReference type="AlphaFoldDB" id="A0A511JHN3"/>
<gene>
    <name evidence="1" type="ORF">CTE05_10310</name>
</gene>
<dbReference type="InterPro" id="IPR029058">
    <property type="entry name" value="AB_hydrolase_fold"/>
</dbReference>
<comment type="caution">
    <text evidence="1">The sequence shown here is derived from an EMBL/GenBank/DDBJ whole genome shotgun (WGS) entry which is preliminary data.</text>
</comment>
<dbReference type="RefSeq" id="WP_146845043.1">
    <property type="nucleotide sequence ID" value="NZ_BJWH01000003.1"/>
</dbReference>